<dbReference type="RefSeq" id="WP_185991603.1">
    <property type="nucleotide sequence ID" value="NZ_JACCAE010000001.1"/>
</dbReference>
<evidence type="ECO:0000259" key="1">
    <source>
        <dbReference type="Pfam" id="PF11575"/>
    </source>
</evidence>
<proteinExistence type="predicted"/>
<evidence type="ECO:0000313" key="2">
    <source>
        <dbReference type="EMBL" id="NYF98836.1"/>
    </source>
</evidence>
<name>A0A852VRJ3_9MICO</name>
<dbReference type="Pfam" id="PF11575">
    <property type="entry name" value="FhuF_C"/>
    <property type="match status" value="1"/>
</dbReference>
<protein>
    <recommendedName>
        <fullName evidence="1">Ferric siderophore reductase C-terminal domain-containing protein</fullName>
    </recommendedName>
</protein>
<accession>A0A852VRJ3</accession>
<sequence length="205" mass="22044">MPAEELRAVVAELDRHLAFLTVRVVDDGDPDRGIPLARASQIAPPWIEAYREVTIAQSGTAPAGMPAAFVLQYLLDPLATVIATAAVHTPFALDADPALWSLDLDPTYLYPVAVQLRHGDHRRIADDVDRHDAAFSGYSATGTALATDLPTPTKMSSRQRLGMVEDMWEIALSRILGAAPPARRSCCLMYALPGLTACAGCPRQA</sequence>
<dbReference type="EMBL" id="JACCAE010000001">
    <property type="protein sequence ID" value="NYF98836.1"/>
    <property type="molecule type" value="Genomic_DNA"/>
</dbReference>
<dbReference type="AlphaFoldDB" id="A0A852VRJ3"/>
<reference evidence="2 3" key="1">
    <citation type="submission" date="2020-07" db="EMBL/GenBank/DDBJ databases">
        <title>Sequencing the genomes of 1000 actinobacteria strains.</title>
        <authorList>
            <person name="Klenk H.-P."/>
        </authorList>
    </citation>
    <scope>NUCLEOTIDE SEQUENCE [LARGE SCALE GENOMIC DNA]</scope>
    <source>
        <strain evidence="2 3">DSM 26154</strain>
    </source>
</reference>
<feature type="domain" description="Ferric siderophore reductase C-terminal" evidence="1">
    <location>
        <begin position="183"/>
        <end position="203"/>
    </location>
</feature>
<dbReference type="InterPro" id="IPR024726">
    <property type="entry name" value="FhuF_C"/>
</dbReference>
<keyword evidence="3" id="KW-1185">Reference proteome</keyword>
<dbReference type="GO" id="GO:0051537">
    <property type="term" value="F:2 iron, 2 sulfur cluster binding"/>
    <property type="evidence" value="ECO:0007669"/>
    <property type="project" value="InterPro"/>
</dbReference>
<gene>
    <name evidence="2" type="ORF">BJY20_002228</name>
</gene>
<evidence type="ECO:0000313" key="3">
    <source>
        <dbReference type="Proteomes" id="UP000554054"/>
    </source>
</evidence>
<dbReference type="Proteomes" id="UP000554054">
    <property type="component" value="Unassembled WGS sequence"/>
</dbReference>
<organism evidence="2 3">
    <name type="scientific">Janibacter cremeus</name>
    <dbReference type="NCBI Taxonomy" id="1285192"/>
    <lineage>
        <taxon>Bacteria</taxon>
        <taxon>Bacillati</taxon>
        <taxon>Actinomycetota</taxon>
        <taxon>Actinomycetes</taxon>
        <taxon>Micrococcales</taxon>
        <taxon>Intrasporangiaceae</taxon>
        <taxon>Janibacter</taxon>
    </lineage>
</organism>
<comment type="caution">
    <text evidence="2">The sequence shown here is derived from an EMBL/GenBank/DDBJ whole genome shotgun (WGS) entry which is preliminary data.</text>
</comment>